<dbReference type="InterPro" id="IPR000160">
    <property type="entry name" value="GGDEF_dom"/>
</dbReference>
<protein>
    <submittedName>
        <fullName evidence="4">Diguanylate cyclase (GGDEF)-like protein</fullName>
    </submittedName>
</protein>
<dbReference type="SUPFAM" id="SSF55073">
    <property type="entry name" value="Nucleotide cyclase"/>
    <property type="match status" value="1"/>
</dbReference>
<dbReference type="PANTHER" id="PTHR44757">
    <property type="entry name" value="DIGUANYLATE CYCLASE DGCP"/>
    <property type="match status" value="1"/>
</dbReference>
<dbReference type="InterPro" id="IPR052155">
    <property type="entry name" value="Biofilm_reg_signaling"/>
</dbReference>
<evidence type="ECO:0000313" key="4">
    <source>
        <dbReference type="EMBL" id="TDP82783.1"/>
    </source>
</evidence>
<comment type="caution">
    <text evidence="4">The sequence shown here is derived from an EMBL/GenBank/DDBJ whole genome shotgun (WGS) entry which is preliminary data.</text>
</comment>
<evidence type="ECO:0000313" key="5">
    <source>
        <dbReference type="Proteomes" id="UP000294547"/>
    </source>
</evidence>
<dbReference type="EMBL" id="SNXY01000010">
    <property type="protein sequence ID" value="TDP82783.1"/>
    <property type="molecule type" value="Genomic_DNA"/>
</dbReference>
<dbReference type="PROSITE" id="PS50883">
    <property type="entry name" value="EAL"/>
    <property type="match status" value="1"/>
</dbReference>
<dbReference type="SMART" id="SM00267">
    <property type="entry name" value="GGDEF"/>
    <property type="match status" value="1"/>
</dbReference>
<dbReference type="InterPro" id="IPR007892">
    <property type="entry name" value="CHASE4"/>
</dbReference>
<feature type="transmembrane region" description="Helical" evidence="1">
    <location>
        <begin position="15"/>
        <end position="39"/>
    </location>
</feature>
<keyword evidence="1" id="KW-0812">Transmembrane</keyword>
<name>A0A4R6R9P4_9HYPH</name>
<dbReference type="NCBIfam" id="TIGR00254">
    <property type="entry name" value="GGDEF"/>
    <property type="match status" value="1"/>
</dbReference>
<feature type="transmembrane region" description="Helical" evidence="1">
    <location>
        <begin position="271"/>
        <end position="294"/>
    </location>
</feature>
<dbReference type="Pfam" id="PF05228">
    <property type="entry name" value="CHASE4"/>
    <property type="match status" value="1"/>
</dbReference>
<proteinExistence type="predicted"/>
<dbReference type="Pfam" id="PF00990">
    <property type="entry name" value="GGDEF"/>
    <property type="match status" value="1"/>
</dbReference>
<dbReference type="InterPro" id="IPR029787">
    <property type="entry name" value="Nucleotide_cyclase"/>
</dbReference>
<evidence type="ECO:0000256" key="1">
    <source>
        <dbReference type="SAM" id="Phobius"/>
    </source>
</evidence>
<dbReference type="CDD" id="cd01948">
    <property type="entry name" value="EAL"/>
    <property type="match status" value="1"/>
</dbReference>
<dbReference type="PROSITE" id="PS50887">
    <property type="entry name" value="GGDEF"/>
    <property type="match status" value="1"/>
</dbReference>
<dbReference type="AlphaFoldDB" id="A0A4R6R9P4"/>
<organism evidence="4 5">
    <name type="scientific">Oharaeibacter diazotrophicus</name>
    <dbReference type="NCBI Taxonomy" id="1920512"/>
    <lineage>
        <taxon>Bacteria</taxon>
        <taxon>Pseudomonadati</taxon>
        <taxon>Pseudomonadota</taxon>
        <taxon>Alphaproteobacteria</taxon>
        <taxon>Hyphomicrobiales</taxon>
        <taxon>Pleomorphomonadaceae</taxon>
        <taxon>Oharaeibacter</taxon>
    </lineage>
</organism>
<dbReference type="SUPFAM" id="SSF141868">
    <property type="entry name" value="EAL domain-like"/>
    <property type="match status" value="1"/>
</dbReference>
<keyword evidence="1" id="KW-0472">Membrane</keyword>
<dbReference type="OrthoDB" id="9814202at2"/>
<dbReference type="InterPro" id="IPR001633">
    <property type="entry name" value="EAL_dom"/>
</dbReference>
<keyword evidence="1" id="KW-1133">Transmembrane helix</keyword>
<dbReference type="Gene3D" id="3.30.70.270">
    <property type="match status" value="1"/>
</dbReference>
<dbReference type="InterPro" id="IPR043128">
    <property type="entry name" value="Rev_trsase/Diguanyl_cyclase"/>
</dbReference>
<dbReference type="SMART" id="SM00052">
    <property type="entry name" value="EAL"/>
    <property type="match status" value="1"/>
</dbReference>
<feature type="domain" description="EAL" evidence="2">
    <location>
        <begin position="487"/>
        <end position="738"/>
    </location>
</feature>
<gene>
    <name evidence="4" type="ORF">EDD54_4055</name>
</gene>
<evidence type="ECO:0000259" key="3">
    <source>
        <dbReference type="PROSITE" id="PS50887"/>
    </source>
</evidence>
<dbReference type="RefSeq" id="WP_126538734.1">
    <property type="nucleotide sequence ID" value="NZ_BSPM01000007.1"/>
</dbReference>
<feature type="domain" description="GGDEF" evidence="3">
    <location>
        <begin position="345"/>
        <end position="478"/>
    </location>
</feature>
<dbReference type="Gene3D" id="3.20.20.450">
    <property type="entry name" value="EAL domain"/>
    <property type="match status" value="1"/>
</dbReference>
<reference evidence="4 5" key="1">
    <citation type="submission" date="2019-03" db="EMBL/GenBank/DDBJ databases">
        <title>Genomic Encyclopedia of Type Strains, Phase IV (KMG-IV): sequencing the most valuable type-strain genomes for metagenomic binning, comparative biology and taxonomic classification.</title>
        <authorList>
            <person name="Goeker M."/>
        </authorList>
    </citation>
    <scope>NUCLEOTIDE SEQUENCE [LARGE SCALE GENOMIC DNA]</scope>
    <source>
        <strain evidence="4 5">DSM 102969</strain>
    </source>
</reference>
<evidence type="ECO:0000259" key="2">
    <source>
        <dbReference type="PROSITE" id="PS50883"/>
    </source>
</evidence>
<dbReference type="Pfam" id="PF00563">
    <property type="entry name" value="EAL"/>
    <property type="match status" value="1"/>
</dbReference>
<dbReference type="PANTHER" id="PTHR44757:SF2">
    <property type="entry name" value="BIOFILM ARCHITECTURE MAINTENANCE PROTEIN MBAA"/>
    <property type="match status" value="1"/>
</dbReference>
<dbReference type="InterPro" id="IPR035919">
    <property type="entry name" value="EAL_sf"/>
</dbReference>
<dbReference type="CDD" id="cd01949">
    <property type="entry name" value="GGDEF"/>
    <property type="match status" value="1"/>
</dbReference>
<keyword evidence="5" id="KW-1185">Reference proteome</keyword>
<sequence length="740" mass="79067">MSDDTILFKRRHARLAIAAPLAIAILAQVALVATVWYVAARSDRDLAERQRTIATDYVADILEVEKQATLDYAIWTDLADAYAAGDRDFLDGRLLSNLTTYASIVTAAIFDASGRPTWVAAGGETSDAAWLADHCPRCEAAVAEVRRKLTGPDPLMDSFELTTAFDQREPVPPSFPLFAEFADLEGAPVVVVAAPIAREKASERKGPYATLVTVVPIGEAYMKSLRKDTGIATARLVQPDAGVDGVPIVAGADGAPIATVVWDRETPASDLLVRLAPAAGIFMLLFTGLVTALVRWLKRMAVDQAAGEALGTHHATHDPLTGLGNRAFLAVELDDALSGLAESGDTAGLLLIDLDGFKGVNDTHGHAAGDELIRQFADRLVHALGEEVRIARLGGDEFAILIPRLAADDEAETTAQRILSLARRPFDLDGIEGRVGCSIGIALAPRDAADRTDWLRKADIALYRAKSDGRNRFRVFAPEFDHRVREKRSIEDRLRAALADTSRFEIAWQPVYAVADGTTPVGMEARLNWRDDAGRPVSTRAMARAAEEVGLTAELGTVLLRKVCADAARWPDRVVTVNVPPSEVSDPSFADRVLMVIDGGDLPAGRLEIELSDGLQLAHSREALRQLARLRAAGVRLSLDGFGAGYANLSRLRALPLDQIKIAPTLVRGISGSAEARHIVGSVVALARSLGFAVAVEGVDRPADLLVLRSLGVARVQGTACGTETPEAPLVLDQAPASAA</sequence>
<dbReference type="Proteomes" id="UP000294547">
    <property type="component" value="Unassembled WGS sequence"/>
</dbReference>
<accession>A0A4R6R9P4</accession>